<sequence>MNFMALLSTSHLLYTIHGTYLPNPISPFITVSLTAIFYLRLNPLNLHIQPSPNRKWPSLHRPLKCRSRQSPAFLTLESRAGPLPALSFAAPPPSRLALHQPGPKVQGFPVLSQLSACPFHPINSHTRSVREEAKRGFEGFVRLTWS</sequence>
<dbReference type="VEuPathDB" id="FungiDB:ASPWEDRAFT_33581"/>
<dbReference type="EMBL" id="KV878209">
    <property type="protein sequence ID" value="OJJ40241.1"/>
    <property type="molecule type" value="Genomic_DNA"/>
</dbReference>
<gene>
    <name evidence="1" type="ORF">ASPWEDRAFT_33581</name>
</gene>
<dbReference type="GeneID" id="63749669"/>
<keyword evidence="2" id="KW-1185">Reference proteome</keyword>
<evidence type="ECO:0000313" key="1">
    <source>
        <dbReference type="EMBL" id="OJJ40241.1"/>
    </source>
</evidence>
<dbReference type="AlphaFoldDB" id="A0A1L9RZ63"/>
<accession>A0A1L9RZ63</accession>
<dbReference type="RefSeq" id="XP_040693917.1">
    <property type="nucleotide sequence ID" value="XM_040833821.1"/>
</dbReference>
<evidence type="ECO:0000313" key="2">
    <source>
        <dbReference type="Proteomes" id="UP000184383"/>
    </source>
</evidence>
<organism evidence="1 2">
    <name type="scientific">Aspergillus wentii DTO 134E9</name>
    <dbReference type="NCBI Taxonomy" id="1073089"/>
    <lineage>
        <taxon>Eukaryota</taxon>
        <taxon>Fungi</taxon>
        <taxon>Dikarya</taxon>
        <taxon>Ascomycota</taxon>
        <taxon>Pezizomycotina</taxon>
        <taxon>Eurotiomycetes</taxon>
        <taxon>Eurotiomycetidae</taxon>
        <taxon>Eurotiales</taxon>
        <taxon>Aspergillaceae</taxon>
        <taxon>Aspergillus</taxon>
        <taxon>Aspergillus subgen. Cremei</taxon>
    </lineage>
</organism>
<dbReference type="Proteomes" id="UP000184383">
    <property type="component" value="Unassembled WGS sequence"/>
</dbReference>
<name>A0A1L9RZ63_ASPWE</name>
<proteinExistence type="predicted"/>
<reference evidence="2" key="1">
    <citation type="journal article" date="2017" name="Genome Biol.">
        <title>Comparative genomics reveals high biological diversity and specific adaptations in the industrially and medically important fungal genus Aspergillus.</title>
        <authorList>
            <person name="de Vries R.P."/>
            <person name="Riley R."/>
            <person name="Wiebenga A."/>
            <person name="Aguilar-Osorio G."/>
            <person name="Amillis S."/>
            <person name="Uchima C.A."/>
            <person name="Anderluh G."/>
            <person name="Asadollahi M."/>
            <person name="Askin M."/>
            <person name="Barry K."/>
            <person name="Battaglia E."/>
            <person name="Bayram O."/>
            <person name="Benocci T."/>
            <person name="Braus-Stromeyer S.A."/>
            <person name="Caldana C."/>
            <person name="Canovas D."/>
            <person name="Cerqueira G.C."/>
            <person name="Chen F."/>
            <person name="Chen W."/>
            <person name="Choi C."/>
            <person name="Clum A."/>
            <person name="Dos Santos R.A."/>
            <person name="Damasio A.R."/>
            <person name="Diallinas G."/>
            <person name="Emri T."/>
            <person name="Fekete E."/>
            <person name="Flipphi M."/>
            <person name="Freyberg S."/>
            <person name="Gallo A."/>
            <person name="Gournas C."/>
            <person name="Habgood R."/>
            <person name="Hainaut M."/>
            <person name="Harispe M.L."/>
            <person name="Henrissat B."/>
            <person name="Hilden K.S."/>
            <person name="Hope R."/>
            <person name="Hossain A."/>
            <person name="Karabika E."/>
            <person name="Karaffa L."/>
            <person name="Karanyi Z."/>
            <person name="Krasevec N."/>
            <person name="Kuo A."/>
            <person name="Kusch H."/>
            <person name="LaButti K."/>
            <person name="Lagendijk E.L."/>
            <person name="Lapidus A."/>
            <person name="Levasseur A."/>
            <person name="Lindquist E."/>
            <person name="Lipzen A."/>
            <person name="Logrieco A.F."/>
            <person name="MacCabe A."/>
            <person name="Maekelae M.R."/>
            <person name="Malavazi I."/>
            <person name="Melin P."/>
            <person name="Meyer V."/>
            <person name="Mielnichuk N."/>
            <person name="Miskei M."/>
            <person name="Molnar A.P."/>
            <person name="Mule G."/>
            <person name="Ngan C.Y."/>
            <person name="Orejas M."/>
            <person name="Orosz E."/>
            <person name="Ouedraogo J.P."/>
            <person name="Overkamp K.M."/>
            <person name="Park H.-S."/>
            <person name="Perrone G."/>
            <person name="Piumi F."/>
            <person name="Punt P.J."/>
            <person name="Ram A.F."/>
            <person name="Ramon A."/>
            <person name="Rauscher S."/>
            <person name="Record E."/>
            <person name="Riano-Pachon D.M."/>
            <person name="Robert V."/>
            <person name="Roehrig J."/>
            <person name="Ruller R."/>
            <person name="Salamov A."/>
            <person name="Salih N.S."/>
            <person name="Samson R.A."/>
            <person name="Sandor E."/>
            <person name="Sanguinetti M."/>
            <person name="Schuetze T."/>
            <person name="Sepcic K."/>
            <person name="Shelest E."/>
            <person name="Sherlock G."/>
            <person name="Sophianopoulou V."/>
            <person name="Squina F.M."/>
            <person name="Sun H."/>
            <person name="Susca A."/>
            <person name="Todd R.B."/>
            <person name="Tsang A."/>
            <person name="Unkles S.E."/>
            <person name="van de Wiele N."/>
            <person name="van Rossen-Uffink D."/>
            <person name="Oliveira J.V."/>
            <person name="Vesth T.C."/>
            <person name="Visser J."/>
            <person name="Yu J.-H."/>
            <person name="Zhou M."/>
            <person name="Andersen M.R."/>
            <person name="Archer D.B."/>
            <person name="Baker S.E."/>
            <person name="Benoit I."/>
            <person name="Brakhage A.A."/>
            <person name="Braus G.H."/>
            <person name="Fischer R."/>
            <person name="Frisvad J.C."/>
            <person name="Goldman G.H."/>
            <person name="Houbraken J."/>
            <person name="Oakley B."/>
            <person name="Pocsi I."/>
            <person name="Scazzocchio C."/>
            <person name="Seiboth B."/>
            <person name="vanKuyk P.A."/>
            <person name="Wortman J."/>
            <person name="Dyer P.S."/>
            <person name="Grigoriev I.V."/>
        </authorList>
    </citation>
    <scope>NUCLEOTIDE SEQUENCE [LARGE SCALE GENOMIC DNA]</scope>
    <source>
        <strain evidence="2">DTO 134E9</strain>
    </source>
</reference>
<protein>
    <submittedName>
        <fullName evidence="1">Uncharacterized protein</fullName>
    </submittedName>
</protein>